<dbReference type="SUPFAM" id="SSF51445">
    <property type="entry name" value="(Trans)glycosidases"/>
    <property type="match status" value="1"/>
</dbReference>
<gene>
    <name evidence="14" type="ORF">VKT23_010125</name>
</gene>
<dbReference type="InterPro" id="IPR017853">
    <property type="entry name" value="GH"/>
</dbReference>
<feature type="domain" description="GH10" evidence="13">
    <location>
        <begin position="1"/>
        <end position="182"/>
    </location>
</feature>
<dbReference type="PANTHER" id="PTHR31490:SF35">
    <property type="entry name" value="ENDO-1,4-BETA-XYLANASE"/>
    <property type="match status" value="1"/>
</dbReference>
<sequence>MSRNLSDYFTIISTVALHIQINDYNIEAPNAAKTLAMVNLVKDLKNRGIPIDGVGIQGHLIVGALPAGIQTTLENFAALGVEVAFTELDIRMNLPATQAQLNQQQKDYQTVAAACRNVSKCVGMTTWGFTDAHSWIPGTNFLSTSFSNLLTRKKGTFSGTGAALPWDQNYNKKPAYNGIIAGLQ</sequence>
<name>A0ABR1JC46_9AGAR</name>
<evidence type="ECO:0000256" key="2">
    <source>
        <dbReference type="ARBA" id="ARBA00004613"/>
    </source>
</evidence>
<feature type="active site" description="Nucleophile" evidence="11">
    <location>
        <position position="87"/>
    </location>
</feature>
<evidence type="ECO:0000256" key="9">
    <source>
        <dbReference type="ARBA" id="ARBA00023295"/>
    </source>
</evidence>
<comment type="subcellular location">
    <subcellularLocation>
        <location evidence="2">Secreted</location>
    </subcellularLocation>
</comment>
<evidence type="ECO:0000256" key="8">
    <source>
        <dbReference type="ARBA" id="ARBA00023277"/>
    </source>
</evidence>
<dbReference type="InterPro" id="IPR044846">
    <property type="entry name" value="GH10"/>
</dbReference>
<protein>
    <recommendedName>
        <fullName evidence="12">Beta-xylanase</fullName>
        <ecNumber evidence="12">3.2.1.8</ecNumber>
    </recommendedName>
</protein>
<evidence type="ECO:0000313" key="15">
    <source>
        <dbReference type="Proteomes" id="UP001498398"/>
    </source>
</evidence>
<keyword evidence="9 12" id="KW-0326">Glycosidase</keyword>
<evidence type="ECO:0000313" key="14">
    <source>
        <dbReference type="EMBL" id="KAK7457786.1"/>
    </source>
</evidence>
<dbReference type="Proteomes" id="UP001498398">
    <property type="component" value="Unassembled WGS sequence"/>
</dbReference>
<evidence type="ECO:0000259" key="13">
    <source>
        <dbReference type="PROSITE" id="PS51760"/>
    </source>
</evidence>
<dbReference type="Gene3D" id="3.20.20.80">
    <property type="entry name" value="Glycosidases"/>
    <property type="match status" value="1"/>
</dbReference>
<keyword evidence="8 12" id="KW-0119">Carbohydrate metabolism</keyword>
<dbReference type="PROSITE" id="PS51760">
    <property type="entry name" value="GH10_2"/>
    <property type="match status" value="1"/>
</dbReference>
<keyword evidence="10 12" id="KW-0624">Polysaccharide degradation</keyword>
<accession>A0ABR1JC46</accession>
<keyword evidence="6" id="KW-0858">Xylan degradation</keyword>
<evidence type="ECO:0000256" key="7">
    <source>
        <dbReference type="ARBA" id="ARBA00022801"/>
    </source>
</evidence>
<dbReference type="InterPro" id="IPR031158">
    <property type="entry name" value="GH10_AS"/>
</dbReference>
<evidence type="ECO:0000256" key="10">
    <source>
        <dbReference type="ARBA" id="ARBA00023326"/>
    </source>
</evidence>
<evidence type="ECO:0000256" key="4">
    <source>
        <dbReference type="ARBA" id="ARBA00007495"/>
    </source>
</evidence>
<evidence type="ECO:0000256" key="1">
    <source>
        <dbReference type="ARBA" id="ARBA00000681"/>
    </source>
</evidence>
<keyword evidence="15" id="KW-1185">Reference proteome</keyword>
<comment type="catalytic activity">
    <reaction evidence="1 12">
        <text>Endohydrolysis of (1-&gt;4)-beta-D-xylosidic linkages in xylans.</text>
        <dbReference type="EC" id="3.2.1.8"/>
    </reaction>
</comment>
<proteinExistence type="inferred from homology"/>
<dbReference type="SMART" id="SM00633">
    <property type="entry name" value="Glyco_10"/>
    <property type="match status" value="1"/>
</dbReference>
<reference evidence="14 15" key="1">
    <citation type="submission" date="2024-01" db="EMBL/GenBank/DDBJ databases">
        <title>A draft genome for the cacao thread blight pathogen Marasmiellus scandens.</title>
        <authorList>
            <person name="Baruah I.K."/>
            <person name="Leung J."/>
            <person name="Bukari Y."/>
            <person name="Amoako-Attah I."/>
            <person name="Meinhardt L.W."/>
            <person name="Bailey B.A."/>
            <person name="Cohen S.P."/>
        </authorList>
    </citation>
    <scope>NUCLEOTIDE SEQUENCE [LARGE SCALE GENOMIC DNA]</scope>
    <source>
        <strain evidence="14 15">GH-19</strain>
    </source>
</reference>
<keyword evidence="5" id="KW-0964">Secreted</keyword>
<evidence type="ECO:0000256" key="12">
    <source>
        <dbReference type="RuleBase" id="RU361174"/>
    </source>
</evidence>
<organism evidence="14 15">
    <name type="scientific">Marasmiellus scandens</name>
    <dbReference type="NCBI Taxonomy" id="2682957"/>
    <lineage>
        <taxon>Eukaryota</taxon>
        <taxon>Fungi</taxon>
        <taxon>Dikarya</taxon>
        <taxon>Basidiomycota</taxon>
        <taxon>Agaricomycotina</taxon>
        <taxon>Agaricomycetes</taxon>
        <taxon>Agaricomycetidae</taxon>
        <taxon>Agaricales</taxon>
        <taxon>Marasmiineae</taxon>
        <taxon>Omphalotaceae</taxon>
        <taxon>Marasmiellus</taxon>
    </lineage>
</organism>
<dbReference type="Pfam" id="PF00331">
    <property type="entry name" value="Glyco_hydro_10"/>
    <property type="match status" value="1"/>
</dbReference>
<keyword evidence="7 12" id="KW-0378">Hydrolase</keyword>
<comment type="caution">
    <text evidence="14">The sequence shown here is derived from an EMBL/GenBank/DDBJ whole genome shotgun (WGS) entry which is preliminary data.</text>
</comment>
<comment type="similarity">
    <text evidence="4 12">Belongs to the glycosyl hydrolase 10 (cellulase F) family.</text>
</comment>
<evidence type="ECO:0000256" key="6">
    <source>
        <dbReference type="ARBA" id="ARBA00022651"/>
    </source>
</evidence>
<dbReference type="EMBL" id="JBANRG010000019">
    <property type="protein sequence ID" value="KAK7457786.1"/>
    <property type="molecule type" value="Genomic_DNA"/>
</dbReference>
<dbReference type="EC" id="3.2.1.8" evidence="12"/>
<evidence type="ECO:0000256" key="11">
    <source>
        <dbReference type="PROSITE-ProRule" id="PRU10061"/>
    </source>
</evidence>
<dbReference type="InterPro" id="IPR001000">
    <property type="entry name" value="GH10_dom"/>
</dbReference>
<dbReference type="PROSITE" id="PS00591">
    <property type="entry name" value="GH10_1"/>
    <property type="match status" value="1"/>
</dbReference>
<evidence type="ECO:0000256" key="5">
    <source>
        <dbReference type="ARBA" id="ARBA00022525"/>
    </source>
</evidence>
<evidence type="ECO:0000256" key="3">
    <source>
        <dbReference type="ARBA" id="ARBA00004851"/>
    </source>
</evidence>
<dbReference type="PRINTS" id="PR00134">
    <property type="entry name" value="GLHYDRLASE10"/>
</dbReference>
<dbReference type="PANTHER" id="PTHR31490">
    <property type="entry name" value="GLYCOSYL HYDROLASE"/>
    <property type="match status" value="1"/>
</dbReference>
<comment type="pathway">
    <text evidence="3">Glycan degradation; xylan degradation.</text>
</comment>